<name>A0ABP8VVX1_9MICO</name>
<evidence type="ECO:0000313" key="3">
    <source>
        <dbReference type="EMBL" id="GAA4673585.1"/>
    </source>
</evidence>
<feature type="region of interest" description="Disordered" evidence="1">
    <location>
        <begin position="611"/>
        <end position="631"/>
    </location>
</feature>
<feature type="compositionally biased region" description="Pro residues" evidence="1">
    <location>
        <begin position="611"/>
        <end position="628"/>
    </location>
</feature>
<reference evidence="4" key="1">
    <citation type="journal article" date="2019" name="Int. J. Syst. Evol. Microbiol.">
        <title>The Global Catalogue of Microorganisms (GCM) 10K type strain sequencing project: providing services to taxonomists for standard genome sequencing and annotation.</title>
        <authorList>
            <consortium name="The Broad Institute Genomics Platform"/>
            <consortium name="The Broad Institute Genome Sequencing Center for Infectious Disease"/>
            <person name="Wu L."/>
            <person name="Ma J."/>
        </authorList>
    </citation>
    <scope>NUCLEOTIDE SEQUENCE [LARGE SCALE GENOMIC DNA]</scope>
    <source>
        <strain evidence="4">JCM 18956</strain>
    </source>
</reference>
<evidence type="ECO:0000256" key="2">
    <source>
        <dbReference type="SAM" id="Phobius"/>
    </source>
</evidence>
<keyword evidence="2" id="KW-0472">Membrane</keyword>
<keyword evidence="4" id="KW-1185">Reference proteome</keyword>
<evidence type="ECO:0008006" key="5">
    <source>
        <dbReference type="Google" id="ProtNLM"/>
    </source>
</evidence>
<dbReference type="Proteomes" id="UP001501295">
    <property type="component" value="Unassembled WGS sequence"/>
</dbReference>
<evidence type="ECO:0000256" key="1">
    <source>
        <dbReference type="SAM" id="MobiDB-lite"/>
    </source>
</evidence>
<proteinExistence type="predicted"/>
<evidence type="ECO:0000313" key="4">
    <source>
        <dbReference type="Proteomes" id="UP001501295"/>
    </source>
</evidence>
<organism evidence="3 4">
    <name type="scientific">Frondihabitans cladoniiphilus</name>
    <dbReference type="NCBI Taxonomy" id="715785"/>
    <lineage>
        <taxon>Bacteria</taxon>
        <taxon>Bacillati</taxon>
        <taxon>Actinomycetota</taxon>
        <taxon>Actinomycetes</taxon>
        <taxon>Micrococcales</taxon>
        <taxon>Microbacteriaceae</taxon>
        <taxon>Frondihabitans</taxon>
    </lineage>
</organism>
<keyword evidence="2" id="KW-0812">Transmembrane</keyword>
<protein>
    <recommendedName>
        <fullName evidence="5">TQXA domain-containing protein</fullName>
    </recommendedName>
</protein>
<dbReference type="EMBL" id="BAABLM010000003">
    <property type="protein sequence ID" value="GAA4673585.1"/>
    <property type="molecule type" value="Genomic_DNA"/>
</dbReference>
<feature type="region of interest" description="Disordered" evidence="1">
    <location>
        <begin position="1"/>
        <end position="28"/>
    </location>
</feature>
<sequence>MHVPASLEGMNESPFRLPSPRSPLSSPIRSSRSRVVLAALLILGVLASLVPATPAAALRGAAHGVGYLHTDGVSWIGTYRLDDGGLAFCLEAGRASPIGSSYESQLTDAALGHSREETAQVAYILRKWVATPDPDAAAAAALAVWTIMGLNGHSQAWYASRAGDRARQVLTLTGEVLREAASNANVDQKVDVRFDIDADGRLGVTTDLVLTHIGGRTSTAPDSAAVGRITATGATIPDGSSSGLVVNGERRVLTPTGEGAVTAISVSADYADLPFGAAVAVGTSVGGAQALLLPVTTTGLARGASAYDLISPLPFQPRVLTKTSAATAESGTLLRDELSLDVEPGDGLLREWGVFRSGDGFAPIPVTIRSRLLGPFASAPTVEPDWPSDAPEVCTVETVMASGPGTTTTAGCTIPTAGYYVWVESIDPADTPVDQGRDRLRPWRSPFGVATEVTLTPALPSIVTRADASTAAPGSCVSDHLEATGIPSGVSLEVESLLVGPLAERIEDGHDFTDDLGPGLDGLPVAGRTTTTVVGGFGSDADAEAEAGAGAGADLVSATTDCVDVPAPGHYAFVLRSPGTEADADGRQLVPAFADLVAHRAEMIDVPEPEVPTVPPTPPAPPSPPAAPAKPAALAFTGDEVLPKLLAGAGALSVGVFAVLGTLVARRLRARSTVAASDAEA</sequence>
<feature type="transmembrane region" description="Helical" evidence="2">
    <location>
        <begin position="645"/>
        <end position="665"/>
    </location>
</feature>
<feature type="compositionally biased region" description="Low complexity" evidence="1">
    <location>
        <begin position="13"/>
        <end position="28"/>
    </location>
</feature>
<gene>
    <name evidence="3" type="ORF">GCM10025780_17340</name>
</gene>
<accession>A0ABP8VVX1</accession>
<keyword evidence="2" id="KW-1133">Transmembrane helix</keyword>
<comment type="caution">
    <text evidence="3">The sequence shown here is derived from an EMBL/GenBank/DDBJ whole genome shotgun (WGS) entry which is preliminary data.</text>
</comment>